<dbReference type="AlphaFoldDB" id="A0A6C0AEC3"/>
<reference evidence="1" key="1">
    <citation type="journal article" date="2020" name="Nature">
        <title>Giant virus diversity and host interactions through global metagenomics.</title>
        <authorList>
            <person name="Schulz F."/>
            <person name="Roux S."/>
            <person name="Paez-Espino D."/>
            <person name="Jungbluth S."/>
            <person name="Walsh D.A."/>
            <person name="Denef V.J."/>
            <person name="McMahon K.D."/>
            <person name="Konstantinidis K.T."/>
            <person name="Eloe-Fadrosh E.A."/>
            <person name="Kyrpides N.C."/>
            <person name="Woyke T."/>
        </authorList>
    </citation>
    <scope>NUCLEOTIDE SEQUENCE</scope>
    <source>
        <strain evidence="1">GVMAG-S-1021933-23</strain>
    </source>
</reference>
<protein>
    <submittedName>
        <fullName evidence="1">Uncharacterized protein</fullName>
    </submittedName>
</protein>
<organism evidence="1">
    <name type="scientific">viral metagenome</name>
    <dbReference type="NCBI Taxonomy" id="1070528"/>
    <lineage>
        <taxon>unclassified sequences</taxon>
        <taxon>metagenomes</taxon>
        <taxon>organismal metagenomes</taxon>
    </lineage>
</organism>
<dbReference type="EMBL" id="MN740593">
    <property type="protein sequence ID" value="QHS77851.1"/>
    <property type="molecule type" value="Genomic_DNA"/>
</dbReference>
<proteinExistence type="predicted"/>
<name>A0A6C0AEC3_9ZZZZ</name>
<sequence length="244" mass="29212">MSELLKLKIEKEKVKQIYHVRRDWQILNKKSKFPESEDLKLFFINTFLNFDLLSNIILDNKNQEEAELFFVEKIIKKMFSIADEYILNILDKKEKIINNEFGINIHLEEIGRKFWYASMQTKIPTEIEKLNYNDILVIFDNNNLIYVYENIDKEYKNLFLDLMKNILTLYSYIYLSDPRCYLIPNPETEVLFDSHKHEEILSPGIKRFGRIKDGQPVQIVIPGLYFENDINSNPVNKALVRRYK</sequence>
<accession>A0A6C0AEC3</accession>
<evidence type="ECO:0000313" key="1">
    <source>
        <dbReference type="EMBL" id="QHS77851.1"/>
    </source>
</evidence>